<dbReference type="PANTHER" id="PTHR43847:SF1">
    <property type="entry name" value="BLL3993 PROTEIN"/>
    <property type="match status" value="1"/>
</dbReference>
<dbReference type="RefSeq" id="WP_264730885.1">
    <property type="nucleotide sequence ID" value="NZ_JAPDNR010000001.1"/>
</dbReference>
<protein>
    <submittedName>
        <fullName evidence="6">Isoprenylcysteine carboxylmethyltransferase family protein</fullName>
    </submittedName>
</protein>
<evidence type="ECO:0000256" key="2">
    <source>
        <dbReference type="ARBA" id="ARBA00022692"/>
    </source>
</evidence>
<evidence type="ECO:0000313" key="7">
    <source>
        <dbReference type="Proteomes" id="UP001207742"/>
    </source>
</evidence>
<evidence type="ECO:0000256" key="5">
    <source>
        <dbReference type="SAM" id="Phobius"/>
    </source>
</evidence>
<reference evidence="6 7" key="1">
    <citation type="submission" date="2022-10" db="EMBL/GenBank/DDBJ databases">
        <title>Chitinophaga nivalis PC15 sp. nov., isolated from Pyeongchang county, South Korea.</title>
        <authorList>
            <person name="Trinh H.N."/>
        </authorList>
    </citation>
    <scope>NUCLEOTIDE SEQUENCE [LARGE SCALE GENOMIC DNA]</scope>
    <source>
        <strain evidence="6 7">PC14</strain>
    </source>
</reference>
<accession>A0ABT3ILU3</accession>
<keyword evidence="3 5" id="KW-1133">Transmembrane helix</keyword>
<gene>
    <name evidence="6" type="ORF">OL497_13590</name>
</gene>
<evidence type="ECO:0000256" key="4">
    <source>
        <dbReference type="ARBA" id="ARBA00023136"/>
    </source>
</evidence>
<dbReference type="Proteomes" id="UP001207742">
    <property type="component" value="Unassembled WGS sequence"/>
</dbReference>
<dbReference type="Pfam" id="PF04191">
    <property type="entry name" value="PEMT"/>
    <property type="match status" value="1"/>
</dbReference>
<keyword evidence="2 5" id="KW-0812">Transmembrane</keyword>
<dbReference type="EMBL" id="JAPDNS010000001">
    <property type="protein sequence ID" value="MCW3484936.1"/>
    <property type="molecule type" value="Genomic_DNA"/>
</dbReference>
<feature type="transmembrane region" description="Helical" evidence="5">
    <location>
        <begin position="39"/>
        <end position="62"/>
    </location>
</feature>
<comment type="subcellular location">
    <subcellularLocation>
        <location evidence="1">Endomembrane system</location>
        <topology evidence="1">Multi-pass membrane protein</topology>
    </subcellularLocation>
</comment>
<evidence type="ECO:0000256" key="3">
    <source>
        <dbReference type="ARBA" id="ARBA00022989"/>
    </source>
</evidence>
<sequence>MNLLPSVIYLAWFLSEILLHRLLRGGDSADKKKQDKSSLLIIWIIIMISVNSAVALTFVIAHPIVRHIPLPAIGLGMIILGMLLRFAAIRQLGRLFTVVVTIRKDHQVKTDGLYRLIRHPAYTGSLLSFLGFALSLNNWYSLFLVFIPVTAAFIYRMNIEEEMLLSQFGQTYKDYMQRTKRVIPWVY</sequence>
<dbReference type="Gene3D" id="1.20.120.1630">
    <property type="match status" value="1"/>
</dbReference>
<evidence type="ECO:0000256" key="1">
    <source>
        <dbReference type="ARBA" id="ARBA00004127"/>
    </source>
</evidence>
<dbReference type="PROSITE" id="PS50244">
    <property type="entry name" value="S5A_REDUCTASE"/>
    <property type="match status" value="1"/>
</dbReference>
<evidence type="ECO:0000313" key="6">
    <source>
        <dbReference type="EMBL" id="MCW3484936.1"/>
    </source>
</evidence>
<dbReference type="InterPro" id="IPR007318">
    <property type="entry name" value="Phopholipid_MeTrfase"/>
</dbReference>
<organism evidence="6 7">
    <name type="scientific">Chitinophaga nivalis</name>
    <dbReference type="NCBI Taxonomy" id="2991709"/>
    <lineage>
        <taxon>Bacteria</taxon>
        <taxon>Pseudomonadati</taxon>
        <taxon>Bacteroidota</taxon>
        <taxon>Chitinophagia</taxon>
        <taxon>Chitinophagales</taxon>
        <taxon>Chitinophagaceae</taxon>
        <taxon>Chitinophaga</taxon>
    </lineage>
</organism>
<keyword evidence="7" id="KW-1185">Reference proteome</keyword>
<keyword evidence="4 5" id="KW-0472">Membrane</keyword>
<feature type="transmembrane region" description="Helical" evidence="5">
    <location>
        <begin position="68"/>
        <end position="88"/>
    </location>
</feature>
<comment type="caution">
    <text evidence="6">The sequence shown here is derived from an EMBL/GenBank/DDBJ whole genome shotgun (WGS) entry which is preliminary data.</text>
</comment>
<name>A0ABT3ILU3_9BACT</name>
<dbReference type="PANTHER" id="PTHR43847">
    <property type="entry name" value="BLL3993 PROTEIN"/>
    <property type="match status" value="1"/>
</dbReference>
<proteinExistence type="predicted"/>
<dbReference type="InterPro" id="IPR052527">
    <property type="entry name" value="Metal_cation-efflux_comp"/>
</dbReference>